<evidence type="ECO:0000313" key="2">
    <source>
        <dbReference type="Proteomes" id="UP001467690"/>
    </source>
</evidence>
<gene>
    <name evidence="1" type="ORF">ABS311_11355</name>
</gene>
<dbReference type="Proteomes" id="UP001467690">
    <property type="component" value="Unassembled WGS sequence"/>
</dbReference>
<dbReference type="RefSeq" id="WP_350401991.1">
    <property type="nucleotide sequence ID" value="NZ_JBELOE010000212.1"/>
</dbReference>
<sequence>MKQLIAILILLSCFCSRLYADIVVIVHPKNTAILDVFDIRQLFLGKAKSYPNGIKAIPVNLTSGHAREIFNKQVLQKSNSQLKAYWAKLVFTGRGVPPAELDNDQAVINMVLRNQDAIGYIDQRSLTSEVRVIAEFEGDLNGR</sequence>
<comment type="caution">
    <text evidence="1">The sequence shown here is derived from an EMBL/GenBank/DDBJ whole genome shotgun (WGS) entry which is preliminary data.</text>
</comment>
<protein>
    <submittedName>
        <fullName evidence="1">Phosphate ABC transporter substrate-binding protein</fullName>
    </submittedName>
</protein>
<dbReference type="Gene3D" id="3.40.190.10">
    <property type="entry name" value="Periplasmic binding protein-like II"/>
    <property type="match status" value="1"/>
</dbReference>
<organism evidence="1 2">
    <name type="scientific">Catenovulum sediminis</name>
    <dbReference type="NCBI Taxonomy" id="1740262"/>
    <lineage>
        <taxon>Bacteria</taxon>
        <taxon>Pseudomonadati</taxon>
        <taxon>Pseudomonadota</taxon>
        <taxon>Gammaproteobacteria</taxon>
        <taxon>Alteromonadales</taxon>
        <taxon>Alteromonadaceae</taxon>
        <taxon>Catenovulum</taxon>
    </lineage>
</organism>
<name>A0ABV1RII1_9ALTE</name>
<dbReference type="SUPFAM" id="SSF53850">
    <property type="entry name" value="Periplasmic binding protein-like II"/>
    <property type="match status" value="1"/>
</dbReference>
<keyword evidence="2" id="KW-1185">Reference proteome</keyword>
<reference evidence="1 2" key="1">
    <citation type="submission" date="2024-06" db="EMBL/GenBank/DDBJ databases">
        <authorList>
            <person name="Chen R.Y."/>
        </authorList>
    </citation>
    <scope>NUCLEOTIDE SEQUENCE [LARGE SCALE GENOMIC DNA]</scope>
    <source>
        <strain evidence="1 2">D2</strain>
    </source>
</reference>
<evidence type="ECO:0000313" key="1">
    <source>
        <dbReference type="EMBL" id="MER2492472.1"/>
    </source>
</evidence>
<accession>A0ABV1RII1</accession>
<dbReference type="EMBL" id="JBELOE010000212">
    <property type="protein sequence ID" value="MER2492472.1"/>
    <property type="molecule type" value="Genomic_DNA"/>
</dbReference>
<proteinExistence type="predicted"/>